<keyword evidence="4" id="KW-1185">Reference proteome</keyword>
<evidence type="ECO:0000313" key="3">
    <source>
        <dbReference type="EMBL" id="BBX25821.1"/>
    </source>
</evidence>
<feature type="region of interest" description="Disordered" evidence="1">
    <location>
        <begin position="1"/>
        <end position="49"/>
    </location>
</feature>
<evidence type="ECO:0000256" key="1">
    <source>
        <dbReference type="SAM" id="MobiDB-lite"/>
    </source>
</evidence>
<dbReference type="AlphaFoldDB" id="A0A6N4UQL8"/>
<dbReference type="Pfam" id="PF10821">
    <property type="entry name" value="DUF2567"/>
    <property type="match status" value="1"/>
</dbReference>
<protein>
    <recommendedName>
        <fullName evidence="5">DUF2567 domain-containing protein</fullName>
    </recommendedName>
</protein>
<accession>A0A6N4UQL8</accession>
<gene>
    <name evidence="3" type="ORF">MALV_09460</name>
</gene>
<keyword evidence="2" id="KW-0472">Membrane</keyword>
<name>A0A6N4UQL8_9MYCO</name>
<evidence type="ECO:0008006" key="5">
    <source>
        <dbReference type="Google" id="ProtNLM"/>
    </source>
</evidence>
<keyword evidence="2" id="KW-1133">Transmembrane helix</keyword>
<feature type="transmembrane region" description="Helical" evidence="2">
    <location>
        <begin position="156"/>
        <end position="180"/>
    </location>
</feature>
<feature type="transmembrane region" description="Helical" evidence="2">
    <location>
        <begin position="215"/>
        <end position="236"/>
    </location>
</feature>
<dbReference type="KEGG" id="malv:MALV_09460"/>
<organism evidence="3 4">
    <name type="scientific">Mycolicibacterium alvei</name>
    <dbReference type="NCBI Taxonomy" id="67081"/>
    <lineage>
        <taxon>Bacteria</taxon>
        <taxon>Bacillati</taxon>
        <taxon>Actinomycetota</taxon>
        <taxon>Actinomycetes</taxon>
        <taxon>Mycobacteriales</taxon>
        <taxon>Mycobacteriaceae</taxon>
        <taxon>Mycolicibacterium</taxon>
    </lineage>
</organism>
<sequence length="268" mass="27386">MSLSGEEQKAPMSLSGEEQKAPMSLSGEEQKAPMSLSGEEQKAPMSLSGEEQGVVVTAAPADILGAPRVSRQRAVLIVIAGLAAAGAVIGALWAWLAPEIHGVVALTRSGERVHAYLGGESDHFFTSAFLLVGMLVVLAVVAAVALWQWTAHRGPVLVAALSVGCGVAAAVAAGVGAALAHLRFGSVDIAGAPVTPEHRVHYAVEAASVFFGHTALQVAGTILFPAAMAAMVYALIAVSTVRDDLGAWPPVEMPPYPVIPPVVSPPGV</sequence>
<feature type="transmembrane region" description="Helical" evidence="2">
    <location>
        <begin position="124"/>
        <end position="149"/>
    </location>
</feature>
<dbReference type="RefSeq" id="WP_407666125.1">
    <property type="nucleotide sequence ID" value="NZ_AP022565.1"/>
</dbReference>
<evidence type="ECO:0000256" key="2">
    <source>
        <dbReference type="SAM" id="Phobius"/>
    </source>
</evidence>
<feature type="transmembrane region" description="Helical" evidence="2">
    <location>
        <begin position="74"/>
        <end position="96"/>
    </location>
</feature>
<reference evidence="3 4" key="1">
    <citation type="journal article" date="2019" name="Emerg. Microbes Infect.">
        <title>Comprehensive subspecies identification of 175 nontuberculous mycobacteria species based on 7547 genomic profiles.</title>
        <authorList>
            <person name="Matsumoto Y."/>
            <person name="Kinjo T."/>
            <person name="Motooka D."/>
            <person name="Nabeya D."/>
            <person name="Jung N."/>
            <person name="Uechi K."/>
            <person name="Horii T."/>
            <person name="Iida T."/>
            <person name="Fujita J."/>
            <person name="Nakamura S."/>
        </authorList>
    </citation>
    <scope>NUCLEOTIDE SEQUENCE [LARGE SCALE GENOMIC DNA]</scope>
    <source>
        <strain evidence="3 4">JCM 12272</strain>
    </source>
</reference>
<evidence type="ECO:0000313" key="4">
    <source>
        <dbReference type="Proteomes" id="UP000466906"/>
    </source>
</evidence>
<keyword evidence="2" id="KW-0812">Transmembrane</keyword>
<proteinExistence type="predicted"/>
<dbReference type="Proteomes" id="UP000466906">
    <property type="component" value="Chromosome"/>
</dbReference>
<dbReference type="EMBL" id="AP022565">
    <property type="protein sequence ID" value="BBX25821.1"/>
    <property type="molecule type" value="Genomic_DNA"/>
</dbReference>
<dbReference type="InterPro" id="IPR021213">
    <property type="entry name" value="DUF2567"/>
</dbReference>